<keyword evidence="7 11" id="KW-0653">Protein transport</keyword>
<dbReference type="GO" id="GO:0043952">
    <property type="term" value="P:protein transport by the Sec complex"/>
    <property type="evidence" value="ECO:0007669"/>
    <property type="project" value="TreeGrafter"/>
</dbReference>
<evidence type="ECO:0000313" key="15">
    <source>
        <dbReference type="Proteomes" id="UP000249898"/>
    </source>
</evidence>
<reference evidence="14 16" key="2">
    <citation type="submission" date="2024-05" db="EMBL/GenBank/DDBJ databases">
        <authorList>
            <person name="Busch G.E."/>
            <person name="Sharma I."/>
        </authorList>
    </citation>
    <scope>NUCLEOTIDE SEQUENCE [LARGE SCALE GENOMIC DNA]</scope>
    <source>
        <strain evidence="14 16">23GB23</strain>
    </source>
</reference>
<evidence type="ECO:0000256" key="3">
    <source>
        <dbReference type="ARBA" id="ARBA00017876"/>
    </source>
</evidence>
<feature type="transmembrane region" description="Helical" evidence="11">
    <location>
        <begin position="51"/>
        <end position="74"/>
    </location>
</feature>
<organism evidence="13 15">
    <name type="scientific">Marinomonas primoryensis</name>
    <dbReference type="NCBI Taxonomy" id="178399"/>
    <lineage>
        <taxon>Bacteria</taxon>
        <taxon>Pseudomonadati</taxon>
        <taxon>Pseudomonadota</taxon>
        <taxon>Gammaproteobacteria</taxon>
        <taxon>Oceanospirillales</taxon>
        <taxon>Oceanospirillaceae</taxon>
        <taxon>Marinomonas</taxon>
    </lineage>
</organism>
<gene>
    <name evidence="14" type="primary">secG</name>
    <name evidence="13" type="ORF">A8139_07120</name>
    <name evidence="14" type="ORF">ABKW32_01810</name>
</gene>
<name>A0A2Z4PRM8_9GAMM</name>
<keyword evidence="6 11" id="KW-0812">Transmembrane</keyword>
<reference evidence="13 15" key="1">
    <citation type="submission" date="2016-06" db="EMBL/GenBank/DDBJ databases">
        <title>The sequenced genome of the ice-adhering bacterium Marinomonas primoryensis, from Antarctica.</title>
        <authorList>
            <person name="Graham L."/>
            <person name="Vance T.D.R."/>
            <person name="Davies P.L."/>
        </authorList>
    </citation>
    <scope>NUCLEOTIDE SEQUENCE [LARGE SCALE GENOMIC DNA]</scope>
    <source>
        <strain evidence="13 15">AceL</strain>
    </source>
</reference>
<dbReference type="PANTHER" id="PTHR34182:SF1">
    <property type="entry name" value="PROTEIN-EXPORT MEMBRANE PROTEIN SECG"/>
    <property type="match status" value="1"/>
</dbReference>
<dbReference type="GO" id="GO:0009306">
    <property type="term" value="P:protein secretion"/>
    <property type="evidence" value="ECO:0007669"/>
    <property type="project" value="UniProtKB-UniRule"/>
</dbReference>
<dbReference type="GO" id="GO:0005886">
    <property type="term" value="C:plasma membrane"/>
    <property type="evidence" value="ECO:0007669"/>
    <property type="project" value="UniProtKB-SubCell"/>
</dbReference>
<dbReference type="EMBL" id="CP016181">
    <property type="protein sequence ID" value="AWX99788.1"/>
    <property type="molecule type" value="Genomic_DNA"/>
</dbReference>
<dbReference type="InterPro" id="IPR004692">
    <property type="entry name" value="SecG"/>
</dbReference>
<evidence type="ECO:0000313" key="13">
    <source>
        <dbReference type="EMBL" id="AWX99788.1"/>
    </source>
</evidence>
<evidence type="ECO:0000256" key="12">
    <source>
        <dbReference type="SAM" id="MobiDB-lite"/>
    </source>
</evidence>
<proteinExistence type="inferred from homology"/>
<comment type="caution">
    <text evidence="11">Lacks conserved residue(s) required for the propagation of feature annotation.</text>
</comment>
<dbReference type="Pfam" id="PF03840">
    <property type="entry name" value="SecG"/>
    <property type="match status" value="1"/>
</dbReference>
<dbReference type="NCBIfam" id="TIGR00810">
    <property type="entry name" value="secG"/>
    <property type="match status" value="1"/>
</dbReference>
<dbReference type="RefSeq" id="WP_204359698.1">
    <property type="nucleotide sequence ID" value="NZ_CAXBEN010000065.1"/>
</dbReference>
<dbReference type="Proteomes" id="UP001471651">
    <property type="component" value="Unassembled WGS sequence"/>
</dbReference>
<dbReference type="GO" id="GO:0015450">
    <property type="term" value="F:protein-transporting ATPase activity"/>
    <property type="evidence" value="ECO:0007669"/>
    <property type="project" value="UniProtKB-UniRule"/>
</dbReference>
<evidence type="ECO:0000256" key="4">
    <source>
        <dbReference type="ARBA" id="ARBA00022448"/>
    </source>
</evidence>
<dbReference type="PANTHER" id="PTHR34182">
    <property type="entry name" value="PROTEIN-EXPORT MEMBRANE PROTEIN SECG"/>
    <property type="match status" value="1"/>
</dbReference>
<comment type="function">
    <text evidence="11">Involved in protein export. Participates in an early event of protein translocation.</text>
</comment>
<dbReference type="GO" id="GO:0065002">
    <property type="term" value="P:intracellular protein transmembrane transport"/>
    <property type="evidence" value="ECO:0007669"/>
    <property type="project" value="TreeGrafter"/>
</dbReference>
<evidence type="ECO:0000256" key="7">
    <source>
        <dbReference type="ARBA" id="ARBA00022927"/>
    </source>
</evidence>
<dbReference type="EMBL" id="JBDYKN010000001">
    <property type="protein sequence ID" value="MEP7728165.1"/>
    <property type="molecule type" value="Genomic_DNA"/>
</dbReference>
<keyword evidence="9 11" id="KW-0811">Translocation</keyword>
<sequence length="119" mass="11987">MEALILVLHVLAAVAIIALVLLQQGKGADAGASFGGGGASQTVFGSQGGSSFFGKMTALFALIFFLTSFGLAFYASQQAKSVSGALDYVPSAPQVEETVGLPELGGSSKKATSDIPVTE</sequence>
<dbReference type="Proteomes" id="UP000249898">
    <property type="component" value="Chromosome"/>
</dbReference>
<evidence type="ECO:0000256" key="1">
    <source>
        <dbReference type="ARBA" id="ARBA00004651"/>
    </source>
</evidence>
<evidence type="ECO:0000313" key="16">
    <source>
        <dbReference type="Proteomes" id="UP001471651"/>
    </source>
</evidence>
<evidence type="ECO:0000313" key="14">
    <source>
        <dbReference type="EMBL" id="MEP7728165.1"/>
    </source>
</evidence>
<evidence type="ECO:0000256" key="8">
    <source>
        <dbReference type="ARBA" id="ARBA00022989"/>
    </source>
</evidence>
<protein>
    <recommendedName>
        <fullName evidence="3 11">Protein-export membrane protein SecG</fullName>
    </recommendedName>
</protein>
<accession>A0A2Z4PRM8</accession>
<evidence type="ECO:0000256" key="2">
    <source>
        <dbReference type="ARBA" id="ARBA00008445"/>
    </source>
</evidence>
<comment type="similarity">
    <text evidence="2 11">Belongs to the SecG family.</text>
</comment>
<comment type="subcellular location">
    <subcellularLocation>
        <location evidence="1 11">Cell membrane</location>
        <topology evidence="1 11">Multi-pass membrane protein</topology>
    </subcellularLocation>
</comment>
<keyword evidence="5 11" id="KW-1003">Cell membrane</keyword>
<evidence type="ECO:0000256" key="5">
    <source>
        <dbReference type="ARBA" id="ARBA00022475"/>
    </source>
</evidence>
<dbReference type="AlphaFoldDB" id="A0A2Z4PRM8"/>
<evidence type="ECO:0000256" key="9">
    <source>
        <dbReference type="ARBA" id="ARBA00023010"/>
    </source>
</evidence>
<keyword evidence="8 11" id="KW-1133">Transmembrane helix</keyword>
<evidence type="ECO:0000256" key="6">
    <source>
        <dbReference type="ARBA" id="ARBA00022692"/>
    </source>
</evidence>
<feature type="region of interest" description="Disordered" evidence="12">
    <location>
        <begin position="99"/>
        <end position="119"/>
    </location>
</feature>
<evidence type="ECO:0000256" key="10">
    <source>
        <dbReference type="ARBA" id="ARBA00023136"/>
    </source>
</evidence>
<keyword evidence="4 11" id="KW-0813">Transport</keyword>
<evidence type="ECO:0000256" key="11">
    <source>
        <dbReference type="RuleBase" id="RU365087"/>
    </source>
</evidence>
<dbReference type="PRINTS" id="PR01651">
    <property type="entry name" value="SECGEXPORT"/>
</dbReference>
<keyword evidence="16" id="KW-1185">Reference proteome</keyword>
<keyword evidence="10 11" id="KW-0472">Membrane</keyword>